<dbReference type="EMBL" id="NIHT01000029">
    <property type="protein sequence ID" value="PLT71809.1"/>
    <property type="molecule type" value="Genomic_DNA"/>
</dbReference>
<evidence type="ECO:0000256" key="1">
    <source>
        <dbReference type="SAM" id="MobiDB-lite"/>
    </source>
</evidence>
<reference evidence="4 5" key="1">
    <citation type="journal article" date="2017" name="Genome Med.">
        <title>A novel Ruminococcus gnavus clade enriched in inflammatory bowel disease patients.</title>
        <authorList>
            <person name="Hall A.B."/>
            <person name="Yassour M."/>
            <person name="Sauk J."/>
            <person name="Garner A."/>
            <person name="Jiang X."/>
            <person name="Arthur T."/>
            <person name="Lagoudas G.K."/>
            <person name="Vatanen T."/>
            <person name="Fornelos N."/>
            <person name="Wilson R."/>
            <person name="Bertha M."/>
            <person name="Cohen M."/>
            <person name="Garber J."/>
            <person name="Khalili H."/>
            <person name="Gevers D."/>
            <person name="Ananthakrishnan A.N."/>
            <person name="Kugathasan S."/>
            <person name="Lander E.S."/>
            <person name="Blainey P."/>
            <person name="Vlamakis H."/>
            <person name="Xavier R.J."/>
            <person name="Huttenhower C."/>
        </authorList>
    </citation>
    <scope>NUCLEOTIDE SEQUENCE [LARGE SCALE GENOMIC DNA]</scope>
    <source>
        <strain evidence="4 5">RJX1125</strain>
    </source>
</reference>
<name>A0A2N5P9M4_MEDGN</name>
<dbReference type="Proteomes" id="UP001079535">
    <property type="component" value="Unassembled WGS sequence"/>
</dbReference>
<dbReference type="EMBL" id="JAPRAY010000014">
    <property type="protein sequence ID" value="MCZ0668153.1"/>
    <property type="molecule type" value="Genomic_DNA"/>
</dbReference>
<dbReference type="AlphaFoldDB" id="A0A2N5P9M4"/>
<proteinExistence type="predicted"/>
<accession>A0A2N5P9M4</accession>
<feature type="compositionally biased region" description="Polar residues" evidence="1">
    <location>
        <begin position="50"/>
        <end position="64"/>
    </location>
</feature>
<dbReference type="EMBL" id="JAPRBD010000001">
    <property type="protein sequence ID" value="MCZ0688393.1"/>
    <property type="molecule type" value="Genomic_DNA"/>
</dbReference>
<reference evidence="2" key="2">
    <citation type="submission" date="2022-11" db="EMBL/GenBank/DDBJ databases">
        <title>Temperate bacteriophages infecting mucin-degrading bacterium Ruminococcus gnavus from the human gut.</title>
        <authorList>
            <person name="Buttimer C."/>
        </authorList>
    </citation>
    <scope>NUCLEOTIDE SEQUENCE</scope>
    <source>
        <strain evidence="2">CCUG 49994</strain>
        <strain evidence="3">CCUG 52279</strain>
    </source>
</reference>
<organism evidence="4 5">
    <name type="scientific">Mediterraneibacter gnavus</name>
    <name type="common">Ruminococcus gnavus</name>
    <dbReference type="NCBI Taxonomy" id="33038"/>
    <lineage>
        <taxon>Bacteria</taxon>
        <taxon>Bacillati</taxon>
        <taxon>Bacillota</taxon>
        <taxon>Clostridia</taxon>
        <taxon>Lachnospirales</taxon>
        <taxon>Lachnospiraceae</taxon>
        <taxon>Mediterraneibacter</taxon>
    </lineage>
</organism>
<sequence length="121" mass="13581">MVFCGNQYKGAGFPGTSTYHKLRTGQRPWPTKEIPCVIRPSGQCAKPGRSSGSSMGTGNSYGRLQRPNQAQRFIIRVVSCRKDGNRNYVKPGEAVWLYARRYEDGTIKYFVSNAPDHISYT</sequence>
<evidence type="ECO:0000313" key="3">
    <source>
        <dbReference type="EMBL" id="MCZ0688393.1"/>
    </source>
</evidence>
<dbReference type="Proteomes" id="UP001076974">
    <property type="component" value="Unassembled WGS sequence"/>
</dbReference>
<dbReference type="RefSeq" id="WP_101884280.1">
    <property type="nucleotide sequence ID" value="NZ_CP176629.1"/>
</dbReference>
<protein>
    <submittedName>
        <fullName evidence="4">Uncharacterized protein</fullName>
    </submittedName>
</protein>
<comment type="caution">
    <text evidence="4">The sequence shown here is derived from an EMBL/GenBank/DDBJ whole genome shotgun (WGS) entry which is preliminary data.</text>
</comment>
<gene>
    <name evidence="4" type="ORF">CDL23_14370</name>
    <name evidence="3" type="ORF">OZZ16_00425</name>
    <name evidence="2" type="ORF">OZZ17_11470</name>
</gene>
<evidence type="ECO:0000313" key="2">
    <source>
        <dbReference type="EMBL" id="MCZ0668153.1"/>
    </source>
</evidence>
<evidence type="ECO:0000313" key="5">
    <source>
        <dbReference type="Proteomes" id="UP000235093"/>
    </source>
</evidence>
<evidence type="ECO:0000313" key="4">
    <source>
        <dbReference type="EMBL" id="PLT71809.1"/>
    </source>
</evidence>
<dbReference type="Proteomes" id="UP000235093">
    <property type="component" value="Unassembled WGS sequence"/>
</dbReference>
<feature type="region of interest" description="Disordered" evidence="1">
    <location>
        <begin position="42"/>
        <end position="64"/>
    </location>
</feature>